<organism evidence="1 2">
    <name type="scientific">Chitinophaga sancti</name>
    <dbReference type="NCBI Taxonomy" id="1004"/>
    <lineage>
        <taxon>Bacteria</taxon>
        <taxon>Pseudomonadati</taxon>
        <taxon>Bacteroidota</taxon>
        <taxon>Chitinophagia</taxon>
        <taxon>Chitinophagales</taxon>
        <taxon>Chitinophagaceae</taxon>
        <taxon>Chitinophaga</taxon>
    </lineage>
</organism>
<dbReference type="STRING" id="1004.SAMN05661012_00507"/>
<gene>
    <name evidence="1" type="ORF">SAMN05661012_00507</name>
</gene>
<accession>A0A1K1M7Q1</accession>
<name>A0A1K1M7Q1_9BACT</name>
<dbReference type="AlphaFoldDB" id="A0A1K1M7Q1"/>
<sequence length="42" mass="4443">MENGPTTPNPVWVTPDMNVFEVNDLTLLNGGAGFDFGSEAST</sequence>
<dbReference type="EMBL" id="FPIZ01000001">
    <property type="protein sequence ID" value="SFW19119.1"/>
    <property type="molecule type" value="Genomic_DNA"/>
</dbReference>
<evidence type="ECO:0000313" key="2">
    <source>
        <dbReference type="Proteomes" id="UP000183788"/>
    </source>
</evidence>
<dbReference type="Proteomes" id="UP000183788">
    <property type="component" value="Unassembled WGS sequence"/>
</dbReference>
<evidence type="ECO:0000313" key="1">
    <source>
        <dbReference type="EMBL" id="SFW19119.1"/>
    </source>
</evidence>
<proteinExistence type="predicted"/>
<reference evidence="1 2" key="1">
    <citation type="submission" date="2016-11" db="EMBL/GenBank/DDBJ databases">
        <authorList>
            <person name="Jaros S."/>
            <person name="Januszkiewicz K."/>
            <person name="Wedrychowicz H."/>
        </authorList>
    </citation>
    <scope>NUCLEOTIDE SEQUENCE [LARGE SCALE GENOMIC DNA]</scope>
    <source>
        <strain evidence="1 2">DSM 784</strain>
    </source>
</reference>
<protein>
    <submittedName>
        <fullName evidence="1">Uncharacterized protein</fullName>
    </submittedName>
</protein>